<accession>A0A2P7RXQ6</accession>
<dbReference type="EMBL" id="PXYK01000028">
    <property type="protein sequence ID" value="PSJ55003.1"/>
    <property type="molecule type" value="Genomic_DNA"/>
</dbReference>
<organism evidence="2 3">
    <name type="scientific">Kumtagia ephedrae</name>
    <dbReference type="NCBI Taxonomy" id="2116701"/>
    <lineage>
        <taxon>Bacteria</taxon>
        <taxon>Pseudomonadati</taxon>
        <taxon>Pseudomonadota</taxon>
        <taxon>Alphaproteobacteria</taxon>
        <taxon>Hyphomicrobiales</taxon>
        <taxon>Phyllobacteriaceae</taxon>
        <taxon>Kumtagia</taxon>
    </lineage>
</organism>
<dbReference type="AlphaFoldDB" id="A0A2P7RXQ6"/>
<evidence type="ECO:0000313" key="2">
    <source>
        <dbReference type="EMBL" id="PSJ55003.1"/>
    </source>
</evidence>
<name>A0A2P7RXQ6_9HYPH</name>
<gene>
    <name evidence="2" type="ORF">C7I84_23705</name>
</gene>
<proteinExistence type="predicted"/>
<keyword evidence="1" id="KW-0472">Membrane</keyword>
<protein>
    <submittedName>
        <fullName evidence="2">Uncharacterized protein</fullName>
    </submittedName>
</protein>
<comment type="caution">
    <text evidence="2">The sequence shown here is derived from an EMBL/GenBank/DDBJ whole genome shotgun (WGS) entry which is preliminary data.</text>
</comment>
<dbReference type="Proteomes" id="UP000241229">
    <property type="component" value="Unassembled WGS sequence"/>
</dbReference>
<sequence length="1126" mass="117391">MHHQPPQHRKIRFRRDEICKLSAMPSAEGQGAHWRGGRTRRGMVRVGLTAAAVAGCAVLLFLAAAVVVVGLGWGTGTLRSQAERALQNAVGGYAAAAIGPARIAPGAAGPLAFELEDVRLSAVGSEALIAEIGSVDFGIRLLPLLGGNLRLGSASVSDATITVAALPAIGGSDWTAPLRDGRGLIDPGLVAAAAFGPLHAAFAAVDNGMLSEIALDNITIVLPEGQRLRAVRIIDGSVSRTSADTLRIAAEADVDGRRIRLAGTAARVAETGRIAALDLSISGDAPEETPGEPPERAGRLGAFALSVSGSEGTGTAPPALKISAMVDESVLDFGARGAVTGNLRVDATLAAGTNKVEIDRLLLQMGRTSLEMNGAFGPRPPSGAVGDTPVYRYELVSSKTVVAPQDSPEPALEFMAQVEGVVDPRTRTASADRIAIRTGTGEALGTARIELAEGLAPGVTLAFSVRDMQVAHAKQLWPWFAAAGARNWALDHVFGGELEEASIQFRVLPGRLGNGVPLSAEEIVGRFAVTNTRFDTFGKVPPVRDANGVIDVRGHDVDITMSSGTVYLPSGKTVTGRDGTLAFRSERRSIGKLDIDIEGEAGAVAELASLDPINALRVMPIEPGDLTGSVKGHVIADIPIRRGIDAKTLDWIVALDYSGLSMAKPVGGQLLTDADGKITVEPAQATVTAKGRLNGIPANFTLVEPLRPEGPKRARDVELVLDDATRGKVAPGLDSLISGTVKVRFAEQQGTRKVVADLGAARLDIPWVGWSKGPGVAATAEFSMQTGDNGVRIPDFRLAGASFSVAGEMTLSGGALSSARFDSVRLNRGDDVAVDVARSGRGYRIDIRGNALDARPVIRTLLSDTEGSGKAAPRTTASVNLDVATVAGFNGESLSGVKLESDGGGLSLTAASRSGGRVTLSNRVRAGSRQVQLQAADGGAVLRFLDLYKNVQGGAMKVVLAGAGDGGMAGQVDARDFTIVNEPRLASILSTTPAGSDRSLNQAVRREIDTSRVQFERGYAQIARGDGYLRLANGVLRGPLIGATFQGTLFDQRGQMDMTGTFMPAYGLNRIFGELPLVGELLGNGRDRGLIGVTFKLDGAAKSPRLQVNPLSVMAPGIFRQIFEFN</sequence>
<evidence type="ECO:0000256" key="1">
    <source>
        <dbReference type="SAM" id="Phobius"/>
    </source>
</evidence>
<feature type="transmembrane region" description="Helical" evidence="1">
    <location>
        <begin position="48"/>
        <end position="73"/>
    </location>
</feature>
<evidence type="ECO:0000313" key="3">
    <source>
        <dbReference type="Proteomes" id="UP000241229"/>
    </source>
</evidence>
<dbReference type="OrthoDB" id="7161641at2"/>
<keyword evidence="3" id="KW-1185">Reference proteome</keyword>
<keyword evidence="1" id="KW-1133">Transmembrane helix</keyword>
<keyword evidence="1" id="KW-0812">Transmembrane</keyword>
<reference evidence="2 3" key="1">
    <citation type="submission" date="2018-03" db="EMBL/GenBank/DDBJ databases">
        <title>The draft genome of Mesorhizobium sp. 6GN-30.</title>
        <authorList>
            <person name="Liu L."/>
            <person name="Li L."/>
            <person name="Wang T."/>
            <person name="Zhang X."/>
            <person name="Liang L."/>
        </authorList>
    </citation>
    <scope>NUCLEOTIDE SEQUENCE [LARGE SCALE GENOMIC DNA]</scope>
    <source>
        <strain evidence="2 3">6GN30</strain>
    </source>
</reference>